<comment type="caution">
    <text evidence="6">The sequence shown here is derived from an EMBL/GenBank/DDBJ whole genome shotgun (WGS) entry which is preliminary data.</text>
</comment>
<dbReference type="InterPro" id="IPR036390">
    <property type="entry name" value="WH_DNA-bd_sf"/>
</dbReference>
<feature type="domain" description="IclR-ED" evidence="5">
    <location>
        <begin position="83"/>
        <end position="266"/>
    </location>
</feature>
<evidence type="ECO:0000259" key="5">
    <source>
        <dbReference type="PROSITE" id="PS51078"/>
    </source>
</evidence>
<dbReference type="InterPro" id="IPR014757">
    <property type="entry name" value="Tscrpt_reg_IclR_C"/>
</dbReference>
<keyword evidence="7" id="KW-1185">Reference proteome</keyword>
<evidence type="ECO:0000313" key="7">
    <source>
        <dbReference type="Proteomes" id="UP001595711"/>
    </source>
</evidence>
<dbReference type="InterPro" id="IPR005471">
    <property type="entry name" value="Tscrpt_reg_IclR_N"/>
</dbReference>
<dbReference type="RefSeq" id="WP_379725780.1">
    <property type="nucleotide sequence ID" value="NZ_JBHRYJ010000002.1"/>
</dbReference>
<name>A0ABV7VGE9_9PROT</name>
<organism evidence="6 7">
    <name type="scientific">Ferrovibrio xuzhouensis</name>
    <dbReference type="NCBI Taxonomy" id="1576914"/>
    <lineage>
        <taxon>Bacteria</taxon>
        <taxon>Pseudomonadati</taxon>
        <taxon>Pseudomonadota</taxon>
        <taxon>Alphaproteobacteria</taxon>
        <taxon>Rhodospirillales</taxon>
        <taxon>Rhodospirillaceae</taxon>
        <taxon>Ferrovibrio</taxon>
    </lineage>
</organism>
<keyword evidence="2" id="KW-0238">DNA-binding</keyword>
<dbReference type="PANTHER" id="PTHR30136">
    <property type="entry name" value="HELIX-TURN-HELIX TRANSCRIPTIONAL REGULATOR, ICLR FAMILY"/>
    <property type="match status" value="1"/>
</dbReference>
<dbReference type="SUPFAM" id="SSF55781">
    <property type="entry name" value="GAF domain-like"/>
    <property type="match status" value="1"/>
</dbReference>
<gene>
    <name evidence="6" type="ORF">ACFOOQ_10620</name>
</gene>
<sequence>MTRLRAADAEKRQQSGLGPDFLEALARGLSVLAAFGGERPQMTLSDVARAVDLPRATVRRALYTMEQLGYLDSDGRLFRLTPQVLRLAGAYLGSAGNATALQAACDALCHEFDEACSAAVLDGDMAVMTAHASPSRYLSSAPGTGFRVPAFCSALGRVLLAGLDDTARAGFFAALQPQALTPKTETDITALRKLVLKAAADGFALSDQEAELGFRSLAVPVRRFDGRVVAALNIGVRIERATPKQMKDSFLPALLAAAEGLRDRVV</sequence>
<dbReference type="PROSITE" id="PS51078">
    <property type="entry name" value="ICLR_ED"/>
    <property type="match status" value="1"/>
</dbReference>
<evidence type="ECO:0000259" key="4">
    <source>
        <dbReference type="PROSITE" id="PS51077"/>
    </source>
</evidence>
<dbReference type="Proteomes" id="UP001595711">
    <property type="component" value="Unassembled WGS sequence"/>
</dbReference>
<dbReference type="Gene3D" id="1.10.10.10">
    <property type="entry name" value="Winged helix-like DNA-binding domain superfamily/Winged helix DNA-binding domain"/>
    <property type="match status" value="1"/>
</dbReference>
<dbReference type="Pfam" id="PF01614">
    <property type="entry name" value="IclR_C"/>
    <property type="match status" value="1"/>
</dbReference>
<dbReference type="Gene3D" id="3.30.450.40">
    <property type="match status" value="1"/>
</dbReference>
<dbReference type="InterPro" id="IPR029016">
    <property type="entry name" value="GAF-like_dom_sf"/>
</dbReference>
<feature type="domain" description="HTH iclR-type" evidence="4">
    <location>
        <begin position="22"/>
        <end position="82"/>
    </location>
</feature>
<dbReference type="InterPro" id="IPR050707">
    <property type="entry name" value="HTH_MetabolicPath_Reg"/>
</dbReference>
<dbReference type="InterPro" id="IPR036388">
    <property type="entry name" value="WH-like_DNA-bd_sf"/>
</dbReference>
<evidence type="ECO:0000256" key="2">
    <source>
        <dbReference type="ARBA" id="ARBA00023125"/>
    </source>
</evidence>
<evidence type="ECO:0000256" key="3">
    <source>
        <dbReference type="ARBA" id="ARBA00023163"/>
    </source>
</evidence>
<accession>A0ABV7VGE9</accession>
<dbReference type="EMBL" id="JBHRYJ010000002">
    <property type="protein sequence ID" value="MFC3675997.1"/>
    <property type="molecule type" value="Genomic_DNA"/>
</dbReference>
<dbReference type="SMART" id="SM00346">
    <property type="entry name" value="HTH_ICLR"/>
    <property type="match status" value="1"/>
</dbReference>
<evidence type="ECO:0000256" key="1">
    <source>
        <dbReference type="ARBA" id="ARBA00023015"/>
    </source>
</evidence>
<dbReference type="Pfam" id="PF09339">
    <property type="entry name" value="HTH_IclR"/>
    <property type="match status" value="1"/>
</dbReference>
<protein>
    <submittedName>
        <fullName evidence="6">IclR family transcriptional regulator C-terminal domain-containing protein</fullName>
    </submittedName>
</protein>
<evidence type="ECO:0000313" key="6">
    <source>
        <dbReference type="EMBL" id="MFC3675997.1"/>
    </source>
</evidence>
<dbReference type="PROSITE" id="PS51077">
    <property type="entry name" value="HTH_ICLR"/>
    <property type="match status" value="1"/>
</dbReference>
<proteinExistence type="predicted"/>
<dbReference type="PANTHER" id="PTHR30136:SF34">
    <property type="entry name" value="TRANSCRIPTIONAL REGULATOR"/>
    <property type="match status" value="1"/>
</dbReference>
<reference evidence="7" key="1">
    <citation type="journal article" date="2019" name="Int. J. Syst. Evol. Microbiol.">
        <title>The Global Catalogue of Microorganisms (GCM) 10K type strain sequencing project: providing services to taxonomists for standard genome sequencing and annotation.</title>
        <authorList>
            <consortium name="The Broad Institute Genomics Platform"/>
            <consortium name="The Broad Institute Genome Sequencing Center for Infectious Disease"/>
            <person name="Wu L."/>
            <person name="Ma J."/>
        </authorList>
    </citation>
    <scope>NUCLEOTIDE SEQUENCE [LARGE SCALE GENOMIC DNA]</scope>
    <source>
        <strain evidence="7">KCTC 42182</strain>
    </source>
</reference>
<dbReference type="SUPFAM" id="SSF46785">
    <property type="entry name" value="Winged helix' DNA-binding domain"/>
    <property type="match status" value="1"/>
</dbReference>
<keyword evidence="3" id="KW-0804">Transcription</keyword>
<keyword evidence="1" id="KW-0805">Transcription regulation</keyword>